<proteinExistence type="predicted"/>
<dbReference type="PANTHER" id="PTHR37768">
    <property type="entry name" value="OS06G0694800 PROTEIN"/>
    <property type="match status" value="1"/>
</dbReference>
<reference evidence="1 2" key="1">
    <citation type="submission" date="2020-08" db="EMBL/GenBank/DDBJ databases">
        <title>Plant Genome Project.</title>
        <authorList>
            <person name="Zhang R.-G."/>
        </authorList>
    </citation>
    <scope>NUCLEOTIDE SEQUENCE [LARGE SCALE GENOMIC DNA]</scope>
    <source>
        <tissue evidence="1">Rhizome</tissue>
    </source>
</reference>
<sequence>MALISSPRTFLTGSLLPPFPNYKRLHGTLLVPFRSSIGDGASSGENEAKLAKLAKLAMVSLAVGMLALGSVDPMVATAAKSGGRVGGQAF</sequence>
<gene>
    <name evidence="1" type="ORF">ZIOFF_056903</name>
</gene>
<evidence type="ECO:0000313" key="1">
    <source>
        <dbReference type="EMBL" id="KAG6488145.1"/>
    </source>
</evidence>
<dbReference type="AlphaFoldDB" id="A0A8J5FIL0"/>
<dbReference type="EMBL" id="JACMSC010000015">
    <property type="protein sequence ID" value="KAG6488145.1"/>
    <property type="molecule type" value="Genomic_DNA"/>
</dbReference>
<organism evidence="1 2">
    <name type="scientific">Zingiber officinale</name>
    <name type="common">Ginger</name>
    <name type="synonym">Amomum zingiber</name>
    <dbReference type="NCBI Taxonomy" id="94328"/>
    <lineage>
        <taxon>Eukaryota</taxon>
        <taxon>Viridiplantae</taxon>
        <taxon>Streptophyta</taxon>
        <taxon>Embryophyta</taxon>
        <taxon>Tracheophyta</taxon>
        <taxon>Spermatophyta</taxon>
        <taxon>Magnoliopsida</taxon>
        <taxon>Liliopsida</taxon>
        <taxon>Zingiberales</taxon>
        <taxon>Zingiberaceae</taxon>
        <taxon>Zingiber</taxon>
    </lineage>
</organism>
<dbReference type="Proteomes" id="UP000734854">
    <property type="component" value="Unassembled WGS sequence"/>
</dbReference>
<dbReference type="PANTHER" id="PTHR37768:SF2">
    <property type="entry name" value="OS06G0694800 PROTEIN"/>
    <property type="match status" value="1"/>
</dbReference>
<evidence type="ECO:0000313" key="2">
    <source>
        <dbReference type="Proteomes" id="UP000734854"/>
    </source>
</evidence>
<keyword evidence="2" id="KW-1185">Reference proteome</keyword>
<accession>A0A8J5FIL0</accession>
<comment type="caution">
    <text evidence="1">The sequence shown here is derived from an EMBL/GenBank/DDBJ whole genome shotgun (WGS) entry which is preliminary data.</text>
</comment>
<protein>
    <submittedName>
        <fullName evidence="1">Uncharacterized protein</fullName>
    </submittedName>
</protein>
<name>A0A8J5FIL0_ZINOF</name>